<organism evidence="4 5">
    <name type="scientific">Pseudopedobacter beijingensis</name>
    <dbReference type="NCBI Taxonomy" id="1207056"/>
    <lineage>
        <taxon>Bacteria</taxon>
        <taxon>Pseudomonadati</taxon>
        <taxon>Bacteroidota</taxon>
        <taxon>Sphingobacteriia</taxon>
        <taxon>Sphingobacteriales</taxon>
        <taxon>Sphingobacteriaceae</taxon>
        <taxon>Pseudopedobacter</taxon>
    </lineage>
</organism>
<keyword evidence="1" id="KW-0677">Repeat</keyword>
<keyword evidence="3" id="KW-0732">Signal</keyword>
<sequence length="603" mass="69502">MKKILSIILVLSLGVLPSFSQNRENFRTANQLFINGNYAQAKTLYEKLYLDTDFKEIILDNYIKTLLALNDFNEAEKIAKKAVKDNPKESQYLLTLARVYQKKGNNTEYNKLLNNVVQNLPADEFAISQLANSFFETRDYELAIKVFLNGRKALNNHSLFSYELINLHRYLRQKDQLTQEILNLLESREDYLPTAKMNLSRTYENDEDYKTLKGILLKRVQKNTPAITNFYELLGWTYMQLKEYPSALNQFIALDSRLNGNGSKVYDIISILMDNRDFENAQKGLEYILSKGNNSPYYVNAKIALLNVKKLQLEKSGLNKDKALVLAKDYETLLAEYGKNERTLFAIRELSKIKANYLNDTENSEKLLLEALEFKALRPDEISNLKFDLADVNILKGNPWEASLLYGQIEKSNPNTPVGQEAKFRNARLSFYNGDFKWAKAQLDVLKASTSQLIANDALDLSLIIQEHLEEDSTNTALNMYARSEFFREQRQFEKALPILDSILLIYPGTSLTDDVMLSKSRIFLSMNNFELATQSFLKLINDFPESIWADDALYSLGIIYQDNLNDKNKAIQYFEQLINNFPGSLFVADARTRYRLLRGDIL</sequence>
<dbReference type="PANTHER" id="PTHR45586:SF1">
    <property type="entry name" value="LIPOPOLYSACCHARIDE ASSEMBLY PROTEIN B"/>
    <property type="match status" value="1"/>
</dbReference>
<dbReference type="Pfam" id="PF13174">
    <property type="entry name" value="TPR_6"/>
    <property type="match status" value="1"/>
</dbReference>
<evidence type="ECO:0000313" key="5">
    <source>
        <dbReference type="Proteomes" id="UP001597118"/>
    </source>
</evidence>
<gene>
    <name evidence="4" type="ORF">ACFSAH_06530</name>
</gene>
<proteinExistence type="predicted"/>
<dbReference type="InterPro" id="IPR019734">
    <property type="entry name" value="TPR_rpt"/>
</dbReference>
<dbReference type="Proteomes" id="UP001597118">
    <property type="component" value="Unassembled WGS sequence"/>
</dbReference>
<evidence type="ECO:0000313" key="4">
    <source>
        <dbReference type="EMBL" id="MFD1629525.1"/>
    </source>
</evidence>
<keyword evidence="5" id="KW-1185">Reference proteome</keyword>
<feature type="signal peptide" evidence="3">
    <location>
        <begin position="1"/>
        <end position="20"/>
    </location>
</feature>
<name>A0ABW4IBG6_9SPHI</name>
<comment type="caution">
    <text evidence="4">The sequence shown here is derived from an EMBL/GenBank/DDBJ whole genome shotgun (WGS) entry which is preliminary data.</text>
</comment>
<dbReference type="Pfam" id="PF14559">
    <property type="entry name" value="TPR_19"/>
    <property type="match status" value="1"/>
</dbReference>
<accession>A0ABW4IBG6</accession>
<dbReference type="Gene3D" id="1.25.40.10">
    <property type="entry name" value="Tetratricopeptide repeat domain"/>
    <property type="match status" value="2"/>
</dbReference>
<dbReference type="SUPFAM" id="SSF48452">
    <property type="entry name" value="TPR-like"/>
    <property type="match status" value="2"/>
</dbReference>
<dbReference type="PANTHER" id="PTHR45586">
    <property type="entry name" value="TPR REPEAT-CONTAINING PROTEIN PA4667"/>
    <property type="match status" value="1"/>
</dbReference>
<dbReference type="RefSeq" id="WP_379661906.1">
    <property type="nucleotide sequence ID" value="NZ_JBHUDG010000005.1"/>
</dbReference>
<reference evidence="5" key="1">
    <citation type="journal article" date="2019" name="Int. J. Syst. Evol. Microbiol.">
        <title>The Global Catalogue of Microorganisms (GCM) 10K type strain sequencing project: providing services to taxonomists for standard genome sequencing and annotation.</title>
        <authorList>
            <consortium name="The Broad Institute Genomics Platform"/>
            <consortium name="The Broad Institute Genome Sequencing Center for Infectious Disease"/>
            <person name="Wu L."/>
            <person name="Ma J."/>
        </authorList>
    </citation>
    <scope>NUCLEOTIDE SEQUENCE [LARGE SCALE GENOMIC DNA]</scope>
    <source>
        <strain evidence="5">CCUG 53762</strain>
    </source>
</reference>
<dbReference type="InterPro" id="IPR051012">
    <property type="entry name" value="CellSynth/LPSAsmb/PSIAsmb"/>
</dbReference>
<evidence type="ECO:0000256" key="2">
    <source>
        <dbReference type="ARBA" id="ARBA00022803"/>
    </source>
</evidence>
<dbReference type="EMBL" id="JBHUDG010000005">
    <property type="protein sequence ID" value="MFD1629525.1"/>
    <property type="molecule type" value="Genomic_DNA"/>
</dbReference>
<keyword evidence="2" id="KW-0802">TPR repeat</keyword>
<evidence type="ECO:0000256" key="1">
    <source>
        <dbReference type="ARBA" id="ARBA00022737"/>
    </source>
</evidence>
<dbReference type="InterPro" id="IPR011990">
    <property type="entry name" value="TPR-like_helical_dom_sf"/>
</dbReference>
<evidence type="ECO:0000256" key="3">
    <source>
        <dbReference type="SAM" id="SignalP"/>
    </source>
</evidence>
<feature type="chain" id="PRO_5045339863" evidence="3">
    <location>
        <begin position="21"/>
        <end position="603"/>
    </location>
</feature>
<protein>
    <submittedName>
        <fullName evidence="4">Tetratricopeptide repeat protein</fullName>
    </submittedName>
</protein>
<dbReference type="SUPFAM" id="SSF81901">
    <property type="entry name" value="HCP-like"/>
    <property type="match status" value="1"/>
</dbReference>